<dbReference type="SUPFAM" id="SSF63380">
    <property type="entry name" value="Riboflavin synthase domain-like"/>
    <property type="match status" value="1"/>
</dbReference>
<dbReference type="NCBIfam" id="NF004470">
    <property type="entry name" value="PRK05802.1"/>
    <property type="match status" value="1"/>
</dbReference>
<name>A0ABU0JRI2_HATLI</name>
<accession>A0ABU0JRI2</accession>
<dbReference type="RefSeq" id="WP_307355687.1">
    <property type="nucleotide sequence ID" value="NZ_BAAACJ010000036.1"/>
</dbReference>
<sequence length="336" mass="38710">MSFEPFTCIDAGSEFCPCHLAETGDCILCNNLNKSCNQCHCPHWKGVCIYQEFAWNGYKAKEGRKYFKGTVVDKIRHNENLFVLVIKTDDYLVRNLTSIGSYVFLRRPEDKPMFGSPISIMDVNTKENQIIVAIEKKGVKTEKLFMLEKDDEILVKGPFWNGVLGLRHYDNLKNETCILICRGIGAAPLIPILKRLHNQNNDVIAVIDNGHYDHCFIKEYLNRYAKEAYFINTFDKGNLPKEFQQFLINTILERKPALVHCSCLDVVNYKTMRVVDKINAENTMPEIKFTCCNNAKMCCGEGVCGCCTLRNNDDLVRRMCKMQTDPKYIFEGRRLY</sequence>
<protein>
    <submittedName>
        <fullName evidence="1">NAD(P)H-flavin reductase</fullName>
    </submittedName>
</protein>
<evidence type="ECO:0000313" key="1">
    <source>
        <dbReference type="EMBL" id="MDQ0479706.1"/>
    </source>
</evidence>
<gene>
    <name evidence="1" type="ORF">QOZ93_001448</name>
</gene>
<dbReference type="EMBL" id="JAUSWN010000011">
    <property type="protein sequence ID" value="MDQ0479706.1"/>
    <property type="molecule type" value="Genomic_DNA"/>
</dbReference>
<dbReference type="Gene3D" id="2.40.30.10">
    <property type="entry name" value="Translation factors"/>
    <property type="match status" value="1"/>
</dbReference>
<dbReference type="InterPro" id="IPR039261">
    <property type="entry name" value="FNR_nucleotide-bd"/>
</dbReference>
<keyword evidence="2" id="KW-1185">Reference proteome</keyword>
<comment type="caution">
    <text evidence="1">The sequence shown here is derived from an EMBL/GenBank/DDBJ whole genome shotgun (WGS) entry which is preliminary data.</text>
</comment>
<dbReference type="Gene3D" id="3.40.50.80">
    <property type="entry name" value="Nucleotide-binding domain of ferredoxin-NADP reductase (FNR) module"/>
    <property type="match status" value="1"/>
</dbReference>
<proteinExistence type="predicted"/>
<dbReference type="Proteomes" id="UP001224418">
    <property type="component" value="Unassembled WGS sequence"/>
</dbReference>
<dbReference type="PANTHER" id="PTHR43513:SF3">
    <property type="entry name" value="DIHYDROOROTATE DEHYDROGENASE B (NAD(+)), ELECTRON TRANSFER SUBUNIT-RELATED"/>
    <property type="match status" value="1"/>
</dbReference>
<reference evidence="1 2" key="1">
    <citation type="submission" date="2023-07" db="EMBL/GenBank/DDBJ databases">
        <title>Genomic Encyclopedia of Type Strains, Phase IV (KMG-IV): sequencing the most valuable type-strain genomes for metagenomic binning, comparative biology and taxonomic classification.</title>
        <authorList>
            <person name="Goeker M."/>
        </authorList>
    </citation>
    <scope>NUCLEOTIDE SEQUENCE [LARGE SCALE GENOMIC DNA]</scope>
    <source>
        <strain evidence="1 2">DSM 1400</strain>
    </source>
</reference>
<dbReference type="SUPFAM" id="SSF52343">
    <property type="entry name" value="Ferredoxin reductase-like, C-terminal NADP-linked domain"/>
    <property type="match status" value="1"/>
</dbReference>
<dbReference type="PANTHER" id="PTHR43513">
    <property type="entry name" value="DIHYDROOROTATE DEHYDROGENASE B (NAD(+)), ELECTRON TRANSFER SUBUNIT"/>
    <property type="match status" value="1"/>
</dbReference>
<dbReference type="InterPro" id="IPR050353">
    <property type="entry name" value="PyrK_electron_transfer"/>
</dbReference>
<evidence type="ECO:0000313" key="2">
    <source>
        <dbReference type="Proteomes" id="UP001224418"/>
    </source>
</evidence>
<organism evidence="1 2">
    <name type="scientific">Hathewaya limosa</name>
    <name type="common">Clostridium limosum</name>
    <dbReference type="NCBI Taxonomy" id="1536"/>
    <lineage>
        <taxon>Bacteria</taxon>
        <taxon>Bacillati</taxon>
        <taxon>Bacillota</taxon>
        <taxon>Clostridia</taxon>
        <taxon>Eubacteriales</taxon>
        <taxon>Clostridiaceae</taxon>
        <taxon>Hathewaya</taxon>
    </lineage>
</organism>
<dbReference type="InterPro" id="IPR017938">
    <property type="entry name" value="Riboflavin_synthase-like_b-brl"/>
</dbReference>